<accession>A0A0B5FR15</accession>
<evidence type="ECO:0000313" key="3">
    <source>
        <dbReference type="Proteomes" id="UP000035036"/>
    </source>
</evidence>
<evidence type="ECO:0008006" key="4">
    <source>
        <dbReference type="Google" id="ProtNLM"/>
    </source>
</evidence>
<evidence type="ECO:0000313" key="2">
    <source>
        <dbReference type="EMBL" id="AJF07074.1"/>
    </source>
</evidence>
<evidence type="ECO:0000256" key="1">
    <source>
        <dbReference type="SAM" id="SignalP"/>
    </source>
</evidence>
<keyword evidence="3" id="KW-1185">Reference proteome</keyword>
<sequence length="153" mass="15911">MRKLGVALCAAVLMTSVSTLALAAPYGTAGCGLGSVLFKDEPGGVQIFAATTNATFGNQTFGITTGTLNCGDPIWVTGSAETKQFVAHNMDALAADIAAGQGETLDAFAELMEVPVDQRAAFAETLQKNFDQVFTSDQVVMAEVIDNTALLTR</sequence>
<reference evidence="2 3" key="1">
    <citation type="journal article" date="2015" name="Genome Announc.">
        <title>Genomes of Geoalkalibacter ferrihydriticus Z-0531T and Geoalkalibacter subterraneus Red1T, Two Haloalkaliphilic Metal-Reducing Deltaproteobacteria.</title>
        <authorList>
            <person name="Badalamenti J.P."/>
            <person name="Krajmalnik-Brown R."/>
            <person name="Torres C.I."/>
            <person name="Bond D.R."/>
        </authorList>
    </citation>
    <scope>NUCLEOTIDE SEQUENCE [LARGE SCALE GENOMIC DNA]</scope>
    <source>
        <strain evidence="2 3">Red1</strain>
    </source>
</reference>
<name>A0A0B5FR15_9BACT</name>
<keyword evidence="1" id="KW-0732">Signal</keyword>
<dbReference type="Pfam" id="PF11220">
    <property type="entry name" value="DUF3015"/>
    <property type="match status" value="1"/>
</dbReference>
<dbReference type="HOGENOM" id="CLU_135474_0_0_7"/>
<dbReference type="PROSITE" id="PS51257">
    <property type="entry name" value="PROKAR_LIPOPROTEIN"/>
    <property type="match status" value="1"/>
</dbReference>
<feature type="chain" id="PRO_5002102083" description="DUF3015 domain-containing protein" evidence="1">
    <location>
        <begin position="24"/>
        <end position="153"/>
    </location>
</feature>
<proteinExistence type="predicted"/>
<feature type="signal peptide" evidence="1">
    <location>
        <begin position="1"/>
        <end position="23"/>
    </location>
</feature>
<dbReference type="RefSeq" id="WP_040200915.1">
    <property type="nucleotide sequence ID" value="NZ_CP010311.1"/>
</dbReference>
<protein>
    <recommendedName>
        <fullName evidence="4">DUF3015 domain-containing protein</fullName>
    </recommendedName>
</protein>
<gene>
    <name evidence="2" type="ORF">GSUB_11575</name>
</gene>
<organism evidence="2 3">
    <name type="scientific">Geoalkalibacter subterraneus</name>
    <dbReference type="NCBI Taxonomy" id="483547"/>
    <lineage>
        <taxon>Bacteria</taxon>
        <taxon>Pseudomonadati</taxon>
        <taxon>Thermodesulfobacteriota</taxon>
        <taxon>Desulfuromonadia</taxon>
        <taxon>Desulfuromonadales</taxon>
        <taxon>Geoalkalibacteraceae</taxon>
        <taxon>Geoalkalibacter</taxon>
    </lineage>
</organism>
<dbReference type="AlphaFoldDB" id="A0A0B5FR15"/>
<dbReference type="KEGG" id="gsb:GSUB_11575"/>
<dbReference type="InterPro" id="IPR021383">
    <property type="entry name" value="DUF3015"/>
</dbReference>
<dbReference type="Proteomes" id="UP000035036">
    <property type="component" value="Chromosome"/>
</dbReference>
<dbReference type="EMBL" id="CP010311">
    <property type="protein sequence ID" value="AJF07074.1"/>
    <property type="molecule type" value="Genomic_DNA"/>
</dbReference>